<feature type="compositionally biased region" description="Low complexity" evidence="1">
    <location>
        <begin position="511"/>
        <end position="523"/>
    </location>
</feature>
<dbReference type="AlphaFoldDB" id="A0A1V6NT71"/>
<name>A0A1V6NT71_PENPO</name>
<comment type="caution">
    <text evidence="2">The sequence shown here is derived from an EMBL/GenBank/DDBJ whole genome shotgun (WGS) entry which is preliminary data.</text>
</comment>
<keyword evidence="3" id="KW-1185">Reference proteome</keyword>
<feature type="region of interest" description="Disordered" evidence="1">
    <location>
        <begin position="397"/>
        <end position="444"/>
    </location>
</feature>
<organism evidence="2 3">
    <name type="scientific">Penicillium polonicum</name>
    <dbReference type="NCBI Taxonomy" id="60169"/>
    <lineage>
        <taxon>Eukaryota</taxon>
        <taxon>Fungi</taxon>
        <taxon>Dikarya</taxon>
        <taxon>Ascomycota</taxon>
        <taxon>Pezizomycotina</taxon>
        <taxon>Eurotiomycetes</taxon>
        <taxon>Eurotiomycetidae</taxon>
        <taxon>Eurotiales</taxon>
        <taxon>Aspergillaceae</taxon>
        <taxon>Penicillium</taxon>
    </lineage>
</organism>
<evidence type="ECO:0000313" key="3">
    <source>
        <dbReference type="Proteomes" id="UP000191408"/>
    </source>
</evidence>
<dbReference type="Proteomes" id="UP000191408">
    <property type="component" value="Unassembled WGS sequence"/>
</dbReference>
<accession>A0A1V6NT71</accession>
<sequence length="529" mass="55174">MGYKDRSTKPNGLPRSTQAFSAALRGHSKLGTMAEPGRVSSIVQAHCDAEPGPWDTELAIAARIEQSAVQVRALTGDLDPSGSVDISDVSLMIVDALGGGARGAAFETKALRNLRGILGVRGDFSLPPSPPVALGGPNGGDDGAGDNAGTGGARATLGLARTATPSAAAGAAPAPPTVPEHGGAGNWSHVLLAASAATARSTAQVDPGTGLDASGFPILARLSGSVMDQVWVRVDSQRPTLDWRASKAPRISSIVNARAALGQLIGHEAPVGEACDPCRRGNGPFDSCRIVFLVGLGFQWSLACACCQYSGAANKCTFRPSGDVSDTPRWIYDLVRRFHCDSILLKEPNLARYETACKPVNASGTGMVPVGAAAKAGVPAAGPSGYKDKGKGEAVEAAAAAKSSKKRTAADPAGDNDKASKKKKAKKTPDPPARMNATPRSGPVFDSILYQTPLDWPMVYRVGDEACHMDVLERFREVCVRVNYDYKVMREAAISKGWWSKDDDSDEEDSQSSCSDSSSDSADILNKAK</sequence>
<gene>
    <name evidence="2" type="ORF">PENPOL_c003G00526</name>
</gene>
<dbReference type="Pfam" id="PF12511">
    <property type="entry name" value="DUF3716"/>
    <property type="match status" value="1"/>
</dbReference>
<feature type="region of interest" description="Disordered" evidence="1">
    <location>
        <begin position="498"/>
        <end position="529"/>
    </location>
</feature>
<evidence type="ECO:0000256" key="1">
    <source>
        <dbReference type="SAM" id="MobiDB-lite"/>
    </source>
</evidence>
<dbReference type="EMBL" id="MDYM01000003">
    <property type="protein sequence ID" value="OQD67934.1"/>
    <property type="molecule type" value="Genomic_DNA"/>
</dbReference>
<evidence type="ECO:0000313" key="2">
    <source>
        <dbReference type="EMBL" id="OQD67934.1"/>
    </source>
</evidence>
<feature type="region of interest" description="Disordered" evidence="1">
    <location>
        <begin position="128"/>
        <end position="153"/>
    </location>
</feature>
<feature type="compositionally biased region" description="Gly residues" evidence="1">
    <location>
        <begin position="136"/>
        <end position="152"/>
    </location>
</feature>
<protein>
    <submittedName>
        <fullName evidence="2">Uncharacterized protein</fullName>
    </submittedName>
</protein>
<proteinExistence type="predicted"/>
<reference evidence="3" key="1">
    <citation type="journal article" date="2017" name="Nat. Microbiol.">
        <title>Global analysis of biosynthetic gene clusters reveals vast potential of secondary metabolite production in Penicillium species.</title>
        <authorList>
            <person name="Nielsen J.C."/>
            <person name="Grijseels S."/>
            <person name="Prigent S."/>
            <person name="Ji B."/>
            <person name="Dainat J."/>
            <person name="Nielsen K.F."/>
            <person name="Frisvad J.C."/>
            <person name="Workman M."/>
            <person name="Nielsen J."/>
        </authorList>
    </citation>
    <scope>NUCLEOTIDE SEQUENCE [LARGE SCALE GENOMIC DNA]</scope>
    <source>
        <strain evidence="3">IBT 4502</strain>
    </source>
</reference>
<dbReference type="OrthoDB" id="4369756at2759"/>
<dbReference type="InterPro" id="IPR022190">
    <property type="entry name" value="DUF3716"/>
</dbReference>